<name>A0ABT0XRT7_9BACI</name>
<protein>
    <submittedName>
        <fullName evidence="1">Uncharacterized protein</fullName>
    </submittedName>
</protein>
<dbReference type="Proteomes" id="UP001203665">
    <property type="component" value="Unassembled WGS sequence"/>
</dbReference>
<dbReference type="EMBL" id="JAMQJY010000008">
    <property type="protein sequence ID" value="MCM2677984.1"/>
    <property type="molecule type" value="Genomic_DNA"/>
</dbReference>
<evidence type="ECO:0000313" key="1">
    <source>
        <dbReference type="EMBL" id="MCM2677984.1"/>
    </source>
</evidence>
<keyword evidence="2" id="KW-1185">Reference proteome</keyword>
<organism evidence="1 2">
    <name type="scientific">Alkalicoccobacillus plakortidis</name>
    <dbReference type="NCBI Taxonomy" id="444060"/>
    <lineage>
        <taxon>Bacteria</taxon>
        <taxon>Bacillati</taxon>
        <taxon>Bacillota</taxon>
        <taxon>Bacilli</taxon>
        <taxon>Bacillales</taxon>
        <taxon>Bacillaceae</taxon>
        <taxon>Alkalicoccobacillus</taxon>
    </lineage>
</organism>
<comment type="caution">
    <text evidence="1">The sequence shown here is derived from an EMBL/GenBank/DDBJ whole genome shotgun (WGS) entry which is preliminary data.</text>
</comment>
<reference evidence="1" key="1">
    <citation type="submission" date="2022-06" db="EMBL/GenBank/DDBJ databases">
        <title>Alkalicoccobacillus porphyridii sp. nov., isolated from a marine red alga, Porphyridium purpureum and reclassification of Shouchella plakortidis and Shouchella gibsonii as Alkalicoccobacillus plakortidis comb. nov. and Alkalicoccobacillus gibsonii comb. nov.</title>
        <authorList>
            <person name="Kim K.H."/>
            <person name="Lee J.K."/>
            <person name="Han D.M."/>
            <person name="Baek J.H."/>
            <person name="Jeon C.O."/>
        </authorList>
    </citation>
    <scope>NUCLEOTIDE SEQUENCE</scope>
    <source>
        <strain evidence="1">DSM 19153</strain>
    </source>
</reference>
<gene>
    <name evidence="1" type="ORF">NDM98_22935</name>
</gene>
<proteinExistence type="predicted"/>
<dbReference type="RefSeq" id="WP_251611822.1">
    <property type="nucleotide sequence ID" value="NZ_JAMQJY010000008.1"/>
</dbReference>
<accession>A0ABT0XRT7</accession>
<evidence type="ECO:0000313" key="2">
    <source>
        <dbReference type="Proteomes" id="UP001203665"/>
    </source>
</evidence>
<sequence length="82" mass="9167">MGKDGNQFDKVFNKYSLSPQQIAVITGILLDALVVQAVLVDNNQRVEIVLEGHLSEKGKVNTVVNDIYNMKFGEIFNGFPRK</sequence>